<sequence>MLTFPLSLSLSPSPTQCQGTLVQFITFLSLQMTREEMQAQCLPLEQMMGEYYVPADTAFCLFRSIFNQRVAVVLELPVRLDASFGLMQFYRLVDVHLRVKITPNKKYAGSGGRFKLFFFLVITPIGRTCLSASIVTWTVGMELACWNNVLCRVNILSSDTKFPATLPDGGH</sequence>
<evidence type="ECO:0000313" key="1">
    <source>
        <dbReference type="EMBL" id="VDN28682.1"/>
    </source>
</evidence>
<name>A0A3P7Q9V7_DIBLA</name>
<reference evidence="1 2" key="1">
    <citation type="submission" date="2018-11" db="EMBL/GenBank/DDBJ databases">
        <authorList>
            <consortium name="Pathogen Informatics"/>
        </authorList>
    </citation>
    <scope>NUCLEOTIDE SEQUENCE [LARGE SCALE GENOMIC DNA]</scope>
</reference>
<evidence type="ECO:0000313" key="2">
    <source>
        <dbReference type="Proteomes" id="UP000281553"/>
    </source>
</evidence>
<protein>
    <submittedName>
        <fullName evidence="1">Uncharacterized protein</fullName>
    </submittedName>
</protein>
<keyword evidence="2" id="KW-1185">Reference proteome</keyword>
<accession>A0A3P7Q9V7</accession>
<dbReference type="OrthoDB" id="10573158at2759"/>
<dbReference type="Proteomes" id="UP000281553">
    <property type="component" value="Unassembled WGS sequence"/>
</dbReference>
<dbReference type="EMBL" id="UYRU01077953">
    <property type="protein sequence ID" value="VDN28682.1"/>
    <property type="molecule type" value="Genomic_DNA"/>
</dbReference>
<organism evidence="1 2">
    <name type="scientific">Dibothriocephalus latus</name>
    <name type="common">Fish tapeworm</name>
    <name type="synonym">Diphyllobothrium latum</name>
    <dbReference type="NCBI Taxonomy" id="60516"/>
    <lineage>
        <taxon>Eukaryota</taxon>
        <taxon>Metazoa</taxon>
        <taxon>Spiralia</taxon>
        <taxon>Lophotrochozoa</taxon>
        <taxon>Platyhelminthes</taxon>
        <taxon>Cestoda</taxon>
        <taxon>Eucestoda</taxon>
        <taxon>Diphyllobothriidea</taxon>
        <taxon>Diphyllobothriidae</taxon>
        <taxon>Dibothriocephalus</taxon>
    </lineage>
</organism>
<gene>
    <name evidence="1" type="ORF">DILT_LOCUS15230</name>
</gene>
<dbReference type="AlphaFoldDB" id="A0A3P7Q9V7"/>
<proteinExistence type="predicted"/>